<organism evidence="4 6">
    <name type="scientific">Plasmodiophora brassicae</name>
    <name type="common">Clubroot disease agent</name>
    <dbReference type="NCBI Taxonomy" id="37360"/>
    <lineage>
        <taxon>Eukaryota</taxon>
        <taxon>Sar</taxon>
        <taxon>Rhizaria</taxon>
        <taxon>Endomyxa</taxon>
        <taxon>Phytomyxea</taxon>
        <taxon>Plasmodiophorida</taxon>
        <taxon>Plasmodiophoridae</taxon>
        <taxon>Plasmodiophora</taxon>
    </lineage>
</organism>
<protein>
    <submittedName>
        <fullName evidence="4">Uncharacterized protein</fullName>
    </submittedName>
</protein>
<feature type="region of interest" description="Disordered" evidence="2">
    <location>
        <begin position="150"/>
        <end position="180"/>
    </location>
</feature>
<evidence type="ECO:0000313" key="4">
    <source>
        <dbReference type="EMBL" id="CEP01496.1"/>
    </source>
</evidence>
<feature type="signal peptide" evidence="3">
    <location>
        <begin position="1"/>
        <end position="26"/>
    </location>
</feature>
<geneLocation type="mitochondrion" evidence="5"/>
<keyword evidence="1" id="KW-0175">Coiled coil</keyword>
<reference evidence="5 7" key="2">
    <citation type="submission" date="2018-03" db="EMBL/GenBank/DDBJ databases">
        <authorList>
            <person name="Fogelqvist J."/>
        </authorList>
    </citation>
    <scope>NUCLEOTIDE SEQUENCE [LARGE SCALE GENOMIC DNA]</scope>
</reference>
<evidence type="ECO:0000256" key="1">
    <source>
        <dbReference type="SAM" id="Coils"/>
    </source>
</evidence>
<dbReference type="Proteomes" id="UP000039324">
    <property type="component" value="Unassembled WGS sequence"/>
</dbReference>
<evidence type="ECO:0000313" key="6">
    <source>
        <dbReference type="Proteomes" id="UP000039324"/>
    </source>
</evidence>
<reference evidence="4 6" key="1">
    <citation type="submission" date="2015-02" db="EMBL/GenBank/DDBJ databases">
        <authorList>
            <person name="Chooi Y.-H."/>
        </authorList>
    </citation>
    <scope>NUCLEOTIDE SEQUENCE [LARGE SCALE GENOMIC DNA]</scope>
    <source>
        <strain evidence="4">E3</strain>
    </source>
</reference>
<dbReference type="EMBL" id="CDSF01000112">
    <property type="protein sequence ID" value="CEP01496.1"/>
    <property type="molecule type" value="Genomic_DNA"/>
</dbReference>
<feature type="compositionally biased region" description="Basic and acidic residues" evidence="2">
    <location>
        <begin position="154"/>
        <end position="164"/>
    </location>
</feature>
<feature type="coiled-coil region" evidence="1">
    <location>
        <begin position="27"/>
        <end position="54"/>
    </location>
</feature>
<keyword evidence="6" id="KW-1185">Reference proteome</keyword>
<accession>A0A0G4J2H2</accession>
<gene>
    <name evidence="4" type="ORF">PBRA_002100</name>
    <name evidence="5" type="ORF">PLBR_LOCUS440</name>
</gene>
<proteinExistence type="predicted"/>
<feature type="chain" id="PRO_5035990825" evidence="3">
    <location>
        <begin position="27"/>
        <end position="283"/>
    </location>
</feature>
<dbReference type="AlphaFoldDB" id="A0A0G4J2H2"/>
<name>A0A0G4J2H2_PLABS</name>
<evidence type="ECO:0000256" key="3">
    <source>
        <dbReference type="SAM" id="SignalP"/>
    </source>
</evidence>
<dbReference type="Proteomes" id="UP000290189">
    <property type="component" value="Unassembled WGS sequence"/>
</dbReference>
<keyword evidence="5" id="KW-0496">Mitochondrion</keyword>
<keyword evidence="3" id="KW-0732">Signal</keyword>
<dbReference type="EMBL" id="OVEO01000001">
    <property type="protein sequence ID" value="SPQ93225.1"/>
    <property type="molecule type" value="Genomic_DNA"/>
</dbReference>
<evidence type="ECO:0000313" key="7">
    <source>
        <dbReference type="Proteomes" id="UP000290189"/>
    </source>
</evidence>
<evidence type="ECO:0000313" key="5">
    <source>
        <dbReference type="EMBL" id="SPQ93225.1"/>
    </source>
</evidence>
<evidence type="ECO:0000256" key="2">
    <source>
        <dbReference type="SAM" id="MobiDB-lite"/>
    </source>
</evidence>
<sequence>MLSAMLSARAAVVVVAAIVLAAGALCSNDLEREYEQRMKELQAERARLQDLTNAQLAACAKLKRMERRPLDRMIKEQSDKVDKIFNKTKEVLAKLVALRRAEQSAQAGSSRPLPVKSRNVEKDLAQHGKMSMKVVKDALLRTAVPVRSGLQHAASDDGGDHKDGANNLPTAEIAGRNPEHSSDHCNVDYRCQNTVHADYQARLIEKPNCLHSYFAAGGPVVSHAARGQTSSGAIPGGATVTNTDDDLASVASDTPSNVDPALSFDDWDIVPRGDLDAGGWTVL</sequence>